<reference evidence="1" key="1">
    <citation type="submission" date="2018-05" db="EMBL/GenBank/DDBJ databases">
        <authorList>
            <person name="Lanie J.A."/>
            <person name="Ng W.-L."/>
            <person name="Kazmierczak K.M."/>
            <person name="Andrzejewski T.M."/>
            <person name="Davidsen T.M."/>
            <person name="Wayne K.J."/>
            <person name="Tettelin H."/>
            <person name="Glass J.I."/>
            <person name="Rusch D."/>
            <person name="Podicherti R."/>
            <person name="Tsui H.-C.T."/>
            <person name="Winkler M.E."/>
        </authorList>
    </citation>
    <scope>NUCLEOTIDE SEQUENCE</scope>
    <source>
        <strain evidence="1">KNB</strain>
    </source>
</reference>
<dbReference type="AlphaFoldDB" id="A0A2X0SPY8"/>
<accession>A0A2X0SPY8</accession>
<gene>
    <name evidence="1" type="ORF">NITFAB_2573</name>
</gene>
<evidence type="ECO:0000313" key="1">
    <source>
        <dbReference type="EMBL" id="SPS06975.1"/>
    </source>
</evidence>
<organism evidence="1">
    <name type="scientific">Candidatus Nitrotoga fabula</name>
    <dbReference type="NCBI Taxonomy" id="2182327"/>
    <lineage>
        <taxon>Bacteria</taxon>
        <taxon>Pseudomonadati</taxon>
        <taxon>Pseudomonadota</taxon>
        <taxon>Betaproteobacteria</taxon>
        <taxon>Nitrosomonadales</taxon>
        <taxon>Gallionellaceae</taxon>
        <taxon>Candidatus Nitrotoga</taxon>
    </lineage>
</organism>
<protein>
    <submittedName>
        <fullName evidence="1">Uncharacterized protein</fullName>
    </submittedName>
</protein>
<dbReference type="EMBL" id="LS423452">
    <property type="protein sequence ID" value="SPS06975.1"/>
    <property type="molecule type" value="Genomic_DNA"/>
</dbReference>
<proteinExistence type="predicted"/>
<sequence>MNPRNKLQLLFKQKLSLISNPHSLLSILKFNPMTHPVFTH</sequence>
<name>A0A2X0SPY8_9PROT</name>